<reference evidence="3 4" key="1">
    <citation type="submission" date="2010-12" db="EMBL/GenBank/DDBJ databases">
        <title>Complete sequence of Ethanoligenens harbinense YUAN-3.</title>
        <authorList>
            <person name="Lucas S."/>
            <person name="Copeland A."/>
            <person name="Lapidus A."/>
            <person name="Cheng J.-F."/>
            <person name="Bruce D."/>
            <person name="Goodwin L."/>
            <person name="Pitluck S."/>
            <person name="Chertkov O."/>
            <person name="Misra M."/>
            <person name="Detter J.C."/>
            <person name="Han C."/>
            <person name="Tapia R."/>
            <person name="Land M."/>
            <person name="Hauser L."/>
            <person name="Jeffries C."/>
            <person name="Kyrpides N."/>
            <person name="Ivanova N."/>
            <person name="Mikhailova N."/>
            <person name="Wang A."/>
            <person name="Mouttaki H."/>
            <person name="He Z."/>
            <person name="Zhou J."/>
            <person name="Hemme C.L."/>
            <person name="Woyke T."/>
        </authorList>
    </citation>
    <scope>NUCLEOTIDE SEQUENCE [LARGE SCALE GENOMIC DNA]</scope>
    <source>
        <strain evidence="4">DSM 18485 / JCM 12961 / CGMCC 1.5033 / YUAN-3</strain>
    </source>
</reference>
<dbReference type="RefSeq" id="WP_013485646.1">
    <property type="nucleotide sequence ID" value="NC_014828.1"/>
</dbReference>
<feature type="coiled-coil region" evidence="1">
    <location>
        <begin position="42"/>
        <end position="101"/>
    </location>
</feature>
<evidence type="ECO:0000313" key="3">
    <source>
        <dbReference type="EMBL" id="ADU27295.1"/>
    </source>
</evidence>
<dbReference type="EMBL" id="CP002400">
    <property type="protein sequence ID" value="ADU27295.1"/>
    <property type="molecule type" value="Genomic_DNA"/>
</dbReference>
<protein>
    <submittedName>
        <fullName evidence="3">Uncharacterized protein</fullName>
    </submittedName>
</protein>
<dbReference type="HOGENOM" id="CLU_091284_0_0_9"/>
<sequence>MEKSETIAIPLLENEHVKELLAILEANNAPDRKNFFAVLNQVGAMERQLDAAVKELAAMRRELNEARELAHPVKTALQNAVKTLEKNVAVLRGRLDAVKQNVIEGCKNAVDAFKEKGISALHNVARFFKIRPLLEAMRNNLTENIRFDEAAISKIEAVSTEYHEAGRHVKNMARALTGMESVRDAKSAGRLTRALEAPFKTERSCFVSMKRNVEAALSGLATLEKAAERKPSIRKTMSALNEQIAQGKKEAPAAERPRPVAHDGR</sequence>
<gene>
    <name evidence="3" type="ordered locus">Ethha_1769</name>
</gene>
<organism evidence="3 4">
    <name type="scientific">Ethanoligenens harbinense (strain DSM 18485 / JCM 12961 / CGMCC 1.5033 / YUAN-3)</name>
    <dbReference type="NCBI Taxonomy" id="663278"/>
    <lineage>
        <taxon>Bacteria</taxon>
        <taxon>Bacillati</taxon>
        <taxon>Bacillota</taxon>
        <taxon>Clostridia</taxon>
        <taxon>Eubacteriales</taxon>
        <taxon>Oscillospiraceae</taxon>
        <taxon>Ethanoligenens</taxon>
    </lineage>
</organism>
<name>E6U9K9_ETHHY</name>
<dbReference type="eggNOG" id="ENOG502ZBAW">
    <property type="taxonomic scope" value="Bacteria"/>
</dbReference>
<feature type="compositionally biased region" description="Basic and acidic residues" evidence="2">
    <location>
        <begin position="247"/>
        <end position="265"/>
    </location>
</feature>
<feature type="region of interest" description="Disordered" evidence="2">
    <location>
        <begin position="228"/>
        <end position="265"/>
    </location>
</feature>
<dbReference type="KEGG" id="eha:Ethha_1769"/>
<dbReference type="AlphaFoldDB" id="E6U9K9"/>
<evidence type="ECO:0000256" key="1">
    <source>
        <dbReference type="SAM" id="Coils"/>
    </source>
</evidence>
<keyword evidence="4" id="KW-1185">Reference proteome</keyword>
<evidence type="ECO:0000313" key="4">
    <source>
        <dbReference type="Proteomes" id="UP000001551"/>
    </source>
</evidence>
<proteinExistence type="predicted"/>
<dbReference type="Proteomes" id="UP000001551">
    <property type="component" value="Chromosome"/>
</dbReference>
<dbReference type="InterPro" id="IPR046656">
    <property type="entry name" value="DUF6674"/>
</dbReference>
<accession>E6U9K9</accession>
<keyword evidence="1" id="KW-0175">Coiled coil</keyword>
<dbReference type="Pfam" id="PF20379">
    <property type="entry name" value="DUF6674"/>
    <property type="match status" value="1"/>
</dbReference>
<dbReference type="STRING" id="663278.Ethha_1769"/>
<evidence type="ECO:0000256" key="2">
    <source>
        <dbReference type="SAM" id="MobiDB-lite"/>
    </source>
</evidence>